<evidence type="ECO:0000256" key="3">
    <source>
        <dbReference type="ARBA" id="ARBA00022448"/>
    </source>
</evidence>
<proteinExistence type="inferred from homology"/>
<evidence type="ECO:0008006" key="12">
    <source>
        <dbReference type="Google" id="ProtNLM"/>
    </source>
</evidence>
<evidence type="ECO:0000256" key="9">
    <source>
        <dbReference type="RuleBase" id="RU000488"/>
    </source>
</evidence>
<dbReference type="PANTHER" id="PTHR45618">
    <property type="entry name" value="MITOCHONDRIAL DICARBOXYLATE CARRIER-RELATED"/>
    <property type="match status" value="1"/>
</dbReference>
<accession>A0ABN9WZL2</accession>
<comment type="similarity">
    <text evidence="2 9">Belongs to the mitochondrial carrier (TC 2.A.29) family.</text>
</comment>
<keyword evidence="7 8" id="KW-0472">Membrane</keyword>
<keyword evidence="11" id="KW-1185">Reference proteome</keyword>
<feature type="repeat" description="Solcar" evidence="8">
    <location>
        <begin position="209"/>
        <end position="296"/>
    </location>
</feature>
<evidence type="ECO:0000256" key="2">
    <source>
        <dbReference type="ARBA" id="ARBA00006375"/>
    </source>
</evidence>
<dbReference type="InterPro" id="IPR023395">
    <property type="entry name" value="MCP_dom_sf"/>
</dbReference>
<keyword evidence="6" id="KW-1133">Transmembrane helix</keyword>
<dbReference type="Proteomes" id="UP001189429">
    <property type="component" value="Unassembled WGS sequence"/>
</dbReference>
<dbReference type="EMBL" id="CAUYUJ010019603">
    <property type="protein sequence ID" value="CAK0892349.1"/>
    <property type="molecule type" value="Genomic_DNA"/>
</dbReference>
<organism evidence="10 11">
    <name type="scientific">Prorocentrum cordatum</name>
    <dbReference type="NCBI Taxonomy" id="2364126"/>
    <lineage>
        <taxon>Eukaryota</taxon>
        <taxon>Sar</taxon>
        <taxon>Alveolata</taxon>
        <taxon>Dinophyceae</taxon>
        <taxon>Prorocentrales</taxon>
        <taxon>Prorocentraceae</taxon>
        <taxon>Prorocentrum</taxon>
    </lineage>
</organism>
<gene>
    <name evidence="10" type="ORF">PCOR1329_LOCUS72040</name>
</gene>
<keyword evidence="4 8" id="KW-0812">Transmembrane</keyword>
<protein>
    <recommendedName>
        <fullName evidence="12">ADP,ATP carrier protein</fullName>
    </recommendedName>
</protein>
<keyword evidence="5" id="KW-0677">Repeat</keyword>
<keyword evidence="3 9" id="KW-0813">Transport</keyword>
<evidence type="ECO:0000313" key="11">
    <source>
        <dbReference type="Proteomes" id="UP001189429"/>
    </source>
</evidence>
<dbReference type="InterPro" id="IPR050391">
    <property type="entry name" value="Mito_Metabolite_Transporter"/>
</dbReference>
<dbReference type="Pfam" id="PF00153">
    <property type="entry name" value="Mito_carr"/>
    <property type="match status" value="3"/>
</dbReference>
<name>A0ABN9WZL2_9DINO</name>
<comment type="subcellular location">
    <subcellularLocation>
        <location evidence="1">Membrane</location>
        <topology evidence="1">Multi-pass membrane protein</topology>
    </subcellularLocation>
</comment>
<evidence type="ECO:0000256" key="1">
    <source>
        <dbReference type="ARBA" id="ARBA00004141"/>
    </source>
</evidence>
<evidence type="ECO:0000256" key="6">
    <source>
        <dbReference type="ARBA" id="ARBA00022989"/>
    </source>
</evidence>
<evidence type="ECO:0000256" key="5">
    <source>
        <dbReference type="ARBA" id="ARBA00022737"/>
    </source>
</evidence>
<reference evidence="10" key="1">
    <citation type="submission" date="2023-10" db="EMBL/GenBank/DDBJ databases">
        <authorList>
            <person name="Chen Y."/>
            <person name="Shah S."/>
            <person name="Dougan E. K."/>
            <person name="Thang M."/>
            <person name="Chan C."/>
        </authorList>
    </citation>
    <scope>NUCLEOTIDE SEQUENCE [LARGE SCALE GENOMIC DNA]</scope>
</reference>
<evidence type="ECO:0000313" key="10">
    <source>
        <dbReference type="EMBL" id="CAK0892349.1"/>
    </source>
</evidence>
<comment type="caution">
    <text evidence="10">The sequence shown here is derived from an EMBL/GenBank/DDBJ whole genome shotgun (WGS) entry which is preliminary data.</text>
</comment>
<sequence>MPGLAAVPEVARDVIAGGTSTAAVSALLNPVDVVKTRRQVGIGRGAVAEAQAAWRQAGAWRGLWRPGLSASVARELLYSGCTKGLYPMARDLVTPSNREPGLQHRALAAALTGLGGSVFANGPDVVKVRLFAEPGRYPGFMAAVREICAGPEGAVRGLLLRGVSASAPRGAAIAIGEVTTYDQTKVVLARHWPRHTGASSADASDRWREPFSLHVATSLITGVVATTVAAPFDCIKSCVMADDGGRYPRGFIDVVQSFSRSPGGLLMLFRGWWPAYCRLGPHAILTFPLLEQVRRLLGLEYL</sequence>
<dbReference type="Gene3D" id="1.50.40.10">
    <property type="entry name" value="Mitochondrial carrier domain"/>
    <property type="match status" value="1"/>
</dbReference>
<evidence type="ECO:0000256" key="4">
    <source>
        <dbReference type="ARBA" id="ARBA00022692"/>
    </source>
</evidence>
<dbReference type="SUPFAM" id="SSF103506">
    <property type="entry name" value="Mitochondrial carrier"/>
    <property type="match status" value="1"/>
</dbReference>
<evidence type="ECO:0000256" key="7">
    <source>
        <dbReference type="ARBA" id="ARBA00023136"/>
    </source>
</evidence>
<evidence type="ECO:0000256" key="8">
    <source>
        <dbReference type="PROSITE-ProRule" id="PRU00282"/>
    </source>
</evidence>
<dbReference type="PROSITE" id="PS50920">
    <property type="entry name" value="SOLCAR"/>
    <property type="match status" value="1"/>
</dbReference>
<dbReference type="InterPro" id="IPR018108">
    <property type="entry name" value="MCP_transmembrane"/>
</dbReference>